<dbReference type="EMBL" id="ACPB03008523">
    <property type="status" value="NOT_ANNOTATED_CDS"/>
    <property type="molecule type" value="Genomic_DNA"/>
</dbReference>
<reference evidence="1" key="1">
    <citation type="submission" date="2015-05" db="UniProtKB">
        <authorList>
            <consortium name="EnsemblMetazoa"/>
        </authorList>
    </citation>
    <scope>IDENTIFICATION</scope>
</reference>
<organism evidence="1 2">
    <name type="scientific">Rhodnius prolixus</name>
    <name type="common">Triatomid bug</name>
    <dbReference type="NCBI Taxonomy" id="13249"/>
    <lineage>
        <taxon>Eukaryota</taxon>
        <taxon>Metazoa</taxon>
        <taxon>Ecdysozoa</taxon>
        <taxon>Arthropoda</taxon>
        <taxon>Hexapoda</taxon>
        <taxon>Insecta</taxon>
        <taxon>Pterygota</taxon>
        <taxon>Neoptera</taxon>
        <taxon>Paraneoptera</taxon>
        <taxon>Hemiptera</taxon>
        <taxon>Heteroptera</taxon>
        <taxon>Panheteroptera</taxon>
        <taxon>Cimicomorpha</taxon>
        <taxon>Reduviidae</taxon>
        <taxon>Triatominae</taxon>
        <taxon>Rhodnius</taxon>
    </lineage>
</organism>
<dbReference type="AlphaFoldDB" id="T1HYK8"/>
<dbReference type="VEuPathDB" id="VectorBase:RPRC009128"/>
<dbReference type="EnsemblMetazoa" id="RPRC009128-RA">
    <property type="protein sequence ID" value="RPRC009128-PA"/>
    <property type="gene ID" value="RPRC009128"/>
</dbReference>
<evidence type="ECO:0000313" key="2">
    <source>
        <dbReference type="Proteomes" id="UP000015103"/>
    </source>
</evidence>
<evidence type="ECO:0000313" key="1">
    <source>
        <dbReference type="EnsemblMetazoa" id="RPRC009128-PA"/>
    </source>
</evidence>
<dbReference type="InParanoid" id="T1HYK8"/>
<dbReference type="Proteomes" id="UP000015103">
    <property type="component" value="Unassembled WGS sequence"/>
</dbReference>
<protein>
    <submittedName>
        <fullName evidence="1">Uncharacterized protein</fullName>
    </submittedName>
</protein>
<keyword evidence="2" id="KW-1185">Reference proteome</keyword>
<name>T1HYK8_RHOPR</name>
<proteinExistence type="predicted"/>
<sequence>MDRFFQVIIDGQEMLLNGQQLQSIYRNLNLPITEIPTQIINCDNTINFTTDKKNLDIETTPQKEICPPQTRQVCEQQLAIVANNLVSIPVAHISQ</sequence>
<dbReference type="HOGENOM" id="CLU_2378789_0_0_1"/>
<accession>T1HYK8</accession>